<evidence type="ECO:0000256" key="4">
    <source>
        <dbReference type="SAM" id="SignalP"/>
    </source>
</evidence>
<dbReference type="InterPro" id="IPR052421">
    <property type="entry name" value="PCW_Enzyme_Inhibitor"/>
</dbReference>
<protein>
    <recommendedName>
        <fullName evidence="5">Pectinesterase inhibitor domain-containing protein</fullName>
    </recommendedName>
</protein>
<keyword evidence="1 4" id="KW-0732">Signal</keyword>
<dbReference type="CDD" id="cd15797">
    <property type="entry name" value="PMEI"/>
    <property type="match status" value="1"/>
</dbReference>
<feature type="signal peptide" evidence="4">
    <location>
        <begin position="1"/>
        <end position="31"/>
    </location>
</feature>
<dbReference type="PANTHER" id="PTHR36710:SF18">
    <property type="entry name" value="PECTINESTERASE INHIBITOR 5-RELATED"/>
    <property type="match status" value="1"/>
</dbReference>
<keyword evidence="7" id="KW-1185">Reference proteome</keyword>
<dbReference type="PANTHER" id="PTHR36710">
    <property type="entry name" value="PECTINESTERASE INHIBITOR-LIKE"/>
    <property type="match status" value="1"/>
</dbReference>
<keyword evidence="2" id="KW-1015">Disulfide bond</keyword>
<gene>
    <name evidence="6" type="ORF">TAV2_LOCUS13975</name>
</gene>
<sequence length="187" mass="21559">MAIVLRRHVDFLSSLLLLFTLFAFPTSNAMSAEEVSKFCKETPDDVEFCMRYIGRNREIVTARDFNDVFIIAVKQAKLQAADGIKKINKVRKNYNGPIGKKRIQVCEEKYKLASTSFQKAWDAAYKKSFTERLEMTTGSQGGFEALRQCEDEWAKNGPRQKSPLTLYYNNVYKLWAIMRSTISKLSR</sequence>
<dbReference type="Gene3D" id="1.20.140.40">
    <property type="entry name" value="Invertase/pectin methylesterase inhibitor family protein"/>
    <property type="match status" value="1"/>
</dbReference>
<reference evidence="6 7" key="1">
    <citation type="submission" date="2022-03" db="EMBL/GenBank/DDBJ databases">
        <authorList>
            <person name="Nunn A."/>
            <person name="Chopra R."/>
            <person name="Nunn A."/>
            <person name="Contreras Garrido A."/>
        </authorList>
    </citation>
    <scope>NUCLEOTIDE SEQUENCE [LARGE SCALE GENOMIC DNA]</scope>
</reference>
<evidence type="ECO:0000259" key="5">
    <source>
        <dbReference type="SMART" id="SM00856"/>
    </source>
</evidence>
<evidence type="ECO:0000313" key="7">
    <source>
        <dbReference type="Proteomes" id="UP000836841"/>
    </source>
</evidence>
<proteinExistence type="inferred from homology"/>
<dbReference type="InterPro" id="IPR034086">
    <property type="entry name" value="PMEI_plant"/>
</dbReference>
<dbReference type="EMBL" id="OU466860">
    <property type="protein sequence ID" value="CAH2059919.1"/>
    <property type="molecule type" value="Genomic_DNA"/>
</dbReference>
<dbReference type="Proteomes" id="UP000836841">
    <property type="component" value="Chromosome 4"/>
</dbReference>
<evidence type="ECO:0000256" key="2">
    <source>
        <dbReference type="ARBA" id="ARBA00023157"/>
    </source>
</evidence>
<accession>A0AAU9SCH3</accession>
<name>A0AAU9SCH3_THLAR</name>
<dbReference type="AlphaFoldDB" id="A0AAU9SCH3"/>
<organism evidence="6 7">
    <name type="scientific">Thlaspi arvense</name>
    <name type="common">Field penny-cress</name>
    <dbReference type="NCBI Taxonomy" id="13288"/>
    <lineage>
        <taxon>Eukaryota</taxon>
        <taxon>Viridiplantae</taxon>
        <taxon>Streptophyta</taxon>
        <taxon>Embryophyta</taxon>
        <taxon>Tracheophyta</taxon>
        <taxon>Spermatophyta</taxon>
        <taxon>Magnoliopsida</taxon>
        <taxon>eudicotyledons</taxon>
        <taxon>Gunneridae</taxon>
        <taxon>Pentapetalae</taxon>
        <taxon>rosids</taxon>
        <taxon>malvids</taxon>
        <taxon>Brassicales</taxon>
        <taxon>Brassicaceae</taxon>
        <taxon>Thlaspideae</taxon>
        <taxon>Thlaspi</taxon>
    </lineage>
</organism>
<feature type="domain" description="Pectinesterase inhibitor" evidence="5">
    <location>
        <begin position="30"/>
        <end position="177"/>
    </location>
</feature>
<dbReference type="Pfam" id="PF04043">
    <property type="entry name" value="PMEI"/>
    <property type="match status" value="1"/>
</dbReference>
<dbReference type="GO" id="GO:0046910">
    <property type="term" value="F:pectinesterase inhibitor activity"/>
    <property type="evidence" value="ECO:0007669"/>
    <property type="project" value="InterPro"/>
</dbReference>
<dbReference type="InterPro" id="IPR035513">
    <property type="entry name" value="Invertase/methylesterase_inhib"/>
</dbReference>
<dbReference type="SUPFAM" id="SSF101148">
    <property type="entry name" value="Plant invertase/pectin methylesterase inhibitor"/>
    <property type="match status" value="1"/>
</dbReference>
<comment type="similarity">
    <text evidence="3">Belongs to the PMEI family.</text>
</comment>
<evidence type="ECO:0000313" key="6">
    <source>
        <dbReference type="EMBL" id="CAH2059919.1"/>
    </source>
</evidence>
<dbReference type="InterPro" id="IPR006501">
    <property type="entry name" value="Pectinesterase_inhib_dom"/>
</dbReference>
<evidence type="ECO:0000256" key="3">
    <source>
        <dbReference type="ARBA" id="ARBA00038471"/>
    </source>
</evidence>
<evidence type="ECO:0000256" key="1">
    <source>
        <dbReference type="ARBA" id="ARBA00022729"/>
    </source>
</evidence>
<dbReference type="SMART" id="SM00856">
    <property type="entry name" value="PMEI"/>
    <property type="match status" value="1"/>
</dbReference>
<dbReference type="NCBIfam" id="TIGR01614">
    <property type="entry name" value="PME_inhib"/>
    <property type="match status" value="1"/>
</dbReference>
<feature type="chain" id="PRO_5043347673" description="Pectinesterase inhibitor domain-containing protein" evidence="4">
    <location>
        <begin position="32"/>
        <end position="187"/>
    </location>
</feature>